<name>A0A2Z3HPW8_9CAUL</name>
<evidence type="ECO:0000313" key="2">
    <source>
        <dbReference type="Proteomes" id="UP000247763"/>
    </source>
</evidence>
<dbReference type="EMBL" id="CP029479">
    <property type="protein sequence ID" value="AWM76845.1"/>
    <property type="molecule type" value="Genomic_DNA"/>
</dbReference>
<reference evidence="2" key="1">
    <citation type="submission" date="2018-05" db="EMBL/GenBank/DDBJ databases">
        <title>Genome sequencing of Phenylobacterium sp. HYN0004.</title>
        <authorList>
            <person name="Yi H."/>
            <person name="Baek C."/>
        </authorList>
    </citation>
    <scope>NUCLEOTIDE SEQUENCE [LARGE SCALE GENOMIC DNA]</scope>
    <source>
        <strain evidence="2">HYN0004</strain>
    </source>
</reference>
<evidence type="ECO:0000313" key="1">
    <source>
        <dbReference type="EMBL" id="AWM76845.1"/>
    </source>
</evidence>
<sequence>MTLTVQRRFVTPEPDETLEALAARALPDLPLEEAMDRIRGWNLHIFAMRKPRGLLLGGDVVFVEPPRS</sequence>
<dbReference type="AlphaFoldDB" id="A0A2Z3HPW8"/>
<keyword evidence="2" id="KW-1185">Reference proteome</keyword>
<organism evidence="1 2">
    <name type="scientific">Phenylobacterium parvum</name>
    <dbReference type="NCBI Taxonomy" id="2201350"/>
    <lineage>
        <taxon>Bacteria</taxon>
        <taxon>Pseudomonadati</taxon>
        <taxon>Pseudomonadota</taxon>
        <taxon>Alphaproteobacteria</taxon>
        <taxon>Caulobacterales</taxon>
        <taxon>Caulobacteraceae</taxon>
        <taxon>Phenylobacterium</taxon>
    </lineage>
</organism>
<gene>
    <name evidence="1" type="ORF">HYN04_03160</name>
</gene>
<protein>
    <submittedName>
        <fullName evidence="1">Uncharacterized protein</fullName>
    </submittedName>
</protein>
<proteinExistence type="predicted"/>
<accession>A0A2Z3HPW8</accession>
<dbReference type="KEGG" id="phb:HYN04_03160"/>
<dbReference type="RefSeq" id="WP_110449414.1">
    <property type="nucleotide sequence ID" value="NZ_CP029479.1"/>
</dbReference>
<dbReference type="Proteomes" id="UP000247763">
    <property type="component" value="Chromosome"/>
</dbReference>
<dbReference type="OrthoDB" id="7210799at2"/>